<evidence type="ECO:0000256" key="8">
    <source>
        <dbReference type="ARBA" id="ARBA00023136"/>
    </source>
</evidence>
<dbReference type="SUPFAM" id="SSF52540">
    <property type="entry name" value="P-loop containing nucleoside triphosphate hydrolases"/>
    <property type="match status" value="1"/>
</dbReference>
<evidence type="ECO:0000256" key="10">
    <source>
        <dbReference type="SAM" id="SignalP"/>
    </source>
</evidence>
<keyword evidence="3" id="KW-0808">Transferase</keyword>
<keyword evidence="4" id="KW-0812">Transmembrane</keyword>
<dbReference type="EMBL" id="HBIV01052549">
    <property type="protein sequence ID" value="CAE0684250.1"/>
    <property type="molecule type" value="Transcribed_RNA"/>
</dbReference>
<feature type="chain" id="PRO_5030877773" description="Sulfotransferase domain-containing protein" evidence="10">
    <location>
        <begin position="22"/>
        <end position="399"/>
    </location>
</feature>
<dbReference type="AlphaFoldDB" id="A0A7S4E238"/>
<name>A0A7S4E238_9EUKA</name>
<evidence type="ECO:0000256" key="7">
    <source>
        <dbReference type="ARBA" id="ARBA00023034"/>
    </source>
</evidence>
<keyword evidence="5" id="KW-0735">Signal-anchor</keyword>
<evidence type="ECO:0000256" key="4">
    <source>
        <dbReference type="ARBA" id="ARBA00022692"/>
    </source>
</evidence>
<keyword evidence="9" id="KW-0325">Glycoprotein</keyword>
<keyword evidence="10" id="KW-0732">Signal</keyword>
<keyword evidence="8" id="KW-0472">Membrane</keyword>
<accession>A0A7S4E238</accession>
<keyword evidence="6" id="KW-1133">Transmembrane helix</keyword>
<dbReference type="Pfam" id="PF06990">
    <property type="entry name" value="Gal-3-0_sulfotr"/>
    <property type="match status" value="1"/>
</dbReference>
<gene>
    <name evidence="11" type="ORF">LGLO00237_LOCUS36038</name>
</gene>
<evidence type="ECO:0000256" key="5">
    <source>
        <dbReference type="ARBA" id="ARBA00022968"/>
    </source>
</evidence>
<comment type="similarity">
    <text evidence="2">Belongs to the galactose-3-O-sulfotransferase family.</text>
</comment>
<organism evidence="11">
    <name type="scientific">Lotharella globosa</name>
    <dbReference type="NCBI Taxonomy" id="91324"/>
    <lineage>
        <taxon>Eukaryota</taxon>
        <taxon>Sar</taxon>
        <taxon>Rhizaria</taxon>
        <taxon>Cercozoa</taxon>
        <taxon>Chlorarachniophyceae</taxon>
        <taxon>Lotharella</taxon>
    </lineage>
</organism>
<dbReference type="GO" id="GO:0000139">
    <property type="term" value="C:Golgi membrane"/>
    <property type="evidence" value="ECO:0007669"/>
    <property type="project" value="UniProtKB-SubCell"/>
</dbReference>
<dbReference type="PANTHER" id="PTHR14647">
    <property type="entry name" value="GALACTOSE-3-O-SULFOTRANSFERASE"/>
    <property type="match status" value="1"/>
</dbReference>
<protein>
    <recommendedName>
        <fullName evidence="12">Sulfotransferase domain-containing protein</fullName>
    </recommendedName>
</protein>
<dbReference type="PANTHER" id="PTHR14647:SF87">
    <property type="entry name" value="PUTATIVE-RELATED"/>
    <property type="match status" value="1"/>
</dbReference>
<comment type="subcellular location">
    <subcellularLocation>
        <location evidence="1">Golgi apparatus membrane</location>
        <topology evidence="1">Single-pass type II membrane protein</topology>
    </subcellularLocation>
</comment>
<evidence type="ECO:0000256" key="1">
    <source>
        <dbReference type="ARBA" id="ARBA00004323"/>
    </source>
</evidence>
<evidence type="ECO:0000256" key="3">
    <source>
        <dbReference type="ARBA" id="ARBA00022679"/>
    </source>
</evidence>
<evidence type="ECO:0000256" key="9">
    <source>
        <dbReference type="ARBA" id="ARBA00023180"/>
    </source>
</evidence>
<keyword evidence="7" id="KW-0333">Golgi apparatus</keyword>
<feature type="signal peptide" evidence="10">
    <location>
        <begin position="1"/>
        <end position="21"/>
    </location>
</feature>
<dbReference type="InterPro" id="IPR027417">
    <property type="entry name" value="P-loop_NTPase"/>
</dbReference>
<evidence type="ECO:0000256" key="6">
    <source>
        <dbReference type="ARBA" id="ARBA00022989"/>
    </source>
</evidence>
<evidence type="ECO:0000256" key="2">
    <source>
        <dbReference type="ARBA" id="ARBA00008124"/>
    </source>
</evidence>
<evidence type="ECO:0008006" key="12">
    <source>
        <dbReference type="Google" id="ProtNLM"/>
    </source>
</evidence>
<proteinExistence type="inferred from homology"/>
<dbReference type="InterPro" id="IPR009729">
    <property type="entry name" value="Gal-3-0_sulfotransfrase"/>
</dbReference>
<dbReference type="Gene3D" id="3.40.50.300">
    <property type="entry name" value="P-loop containing nucleotide triphosphate hydrolases"/>
    <property type="match status" value="1"/>
</dbReference>
<evidence type="ECO:0000313" key="11">
    <source>
        <dbReference type="EMBL" id="CAE0684250.1"/>
    </source>
</evidence>
<reference evidence="11" key="1">
    <citation type="submission" date="2021-01" db="EMBL/GenBank/DDBJ databases">
        <authorList>
            <person name="Corre E."/>
            <person name="Pelletier E."/>
            <person name="Niang G."/>
            <person name="Scheremetjew M."/>
            <person name="Finn R."/>
            <person name="Kale V."/>
            <person name="Holt S."/>
            <person name="Cochrane G."/>
            <person name="Meng A."/>
            <person name="Brown T."/>
            <person name="Cohen L."/>
        </authorList>
    </citation>
    <scope>NUCLEOTIDE SEQUENCE</scope>
    <source>
        <strain evidence="11">CCCM811</strain>
    </source>
</reference>
<dbReference type="GO" id="GO:0009247">
    <property type="term" value="P:glycolipid biosynthetic process"/>
    <property type="evidence" value="ECO:0007669"/>
    <property type="project" value="InterPro"/>
</dbReference>
<dbReference type="GO" id="GO:0001733">
    <property type="term" value="F:galactosylceramide sulfotransferase activity"/>
    <property type="evidence" value="ECO:0007669"/>
    <property type="project" value="InterPro"/>
</dbReference>
<sequence length="399" mass="46212">MPPRSYRCHLAIFAFWLMSYAVTMEREFGSDKDFPKFRLTHQGEEEKNLVLVKTHKTGTNTLLNILLRFAEKRNLNVALPESLSYLGWPQTLEEMRKTSYRHLIADDVTPESKTFHVLGHHAIYNRSAMSTMVPNAKFLTIFRDPVSHFLSCYNYAFIERKTNMTAQEFAELTLEGMHVQMQKWPKFARMLCHNGQSFDLGLGRNPQTPNIRSLIADISSNFVQVLITDMFDETLLLLARALGITELEDLVYVPLNVRRYNATLSLAARARIRKLNANDTLLYEHFKRDAEKRVQREGTSFQESLRDFRELMEAKTAQCKAIRTSWRKQNRGVSFQQTCSLCLPKSVERECALMWKGETYFTAELINLQSCRNIGWRCDDEAYVRHNCSSLLPPAGETL</sequence>